<dbReference type="Pfam" id="PF00560">
    <property type="entry name" value="LRR_1"/>
    <property type="match status" value="3"/>
</dbReference>
<keyword evidence="4" id="KW-0675">Receptor</keyword>
<evidence type="ECO:0000256" key="2">
    <source>
        <dbReference type="ARBA" id="ARBA00022737"/>
    </source>
</evidence>
<keyword evidence="4" id="KW-0418">Kinase</keyword>
<keyword evidence="4" id="KW-0808">Transferase</keyword>
<gene>
    <name evidence="4" type="ORF">SEMRO_586_G171160.1</name>
</gene>
<feature type="transmembrane region" description="Helical" evidence="3">
    <location>
        <begin position="130"/>
        <end position="155"/>
    </location>
</feature>
<protein>
    <submittedName>
        <fullName evidence="4">LRR receptor-like serine threonine-protein kinase</fullName>
    </submittedName>
</protein>
<dbReference type="PANTHER" id="PTHR48054">
    <property type="entry name" value="RECEPTOR KINASE-LIKE PROTEIN XA21"/>
    <property type="match status" value="1"/>
</dbReference>
<keyword evidence="2" id="KW-0677">Repeat</keyword>
<dbReference type="InterPro" id="IPR052592">
    <property type="entry name" value="LRR-RLK"/>
</dbReference>
<dbReference type="Gene3D" id="3.80.10.10">
    <property type="entry name" value="Ribonuclease Inhibitor"/>
    <property type="match status" value="3"/>
</dbReference>
<evidence type="ECO:0000313" key="4">
    <source>
        <dbReference type="EMBL" id="CAB9513348.1"/>
    </source>
</evidence>
<organism evidence="4 5">
    <name type="scientific">Seminavis robusta</name>
    <dbReference type="NCBI Taxonomy" id="568900"/>
    <lineage>
        <taxon>Eukaryota</taxon>
        <taxon>Sar</taxon>
        <taxon>Stramenopiles</taxon>
        <taxon>Ochrophyta</taxon>
        <taxon>Bacillariophyta</taxon>
        <taxon>Bacillariophyceae</taxon>
        <taxon>Bacillariophycidae</taxon>
        <taxon>Naviculales</taxon>
        <taxon>Naviculaceae</taxon>
        <taxon>Seminavis</taxon>
    </lineage>
</organism>
<dbReference type="GO" id="GO:0016301">
    <property type="term" value="F:kinase activity"/>
    <property type="evidence" value="ECO:0007669"/>
    <property type="project" value="UniProtKB-KW"/>
</dbReference>
<name>A0A9N8E2L2_9STRA</name>
<dbReference type="InterPro" id="IPR001611">
    <property type="entry name" value="Leu-rich_rpt"/>
</dbReference>
<evidence type="ECO:0000256" key="3">
    <source>
        <dbReference type="SAM" id="Phobius"/>
    </source>
</evidence>
<dbReference type="AlphaFoldDB" id="A0A9N8E2L2"/>
<keyword evidence="3" id="KW-0472">Membrane</keyword>
<comment type="caution">
    <text evidence="4">The sequence shown here is derived from an EMBL/GenBank/DDBJ whole genome shotgun (WGS) entry which is preliminary data.</text>
</comment>
<dbReference type="OrthoDB" id="660555at2759"/>
<sequence length="659" mass="71996">MVSIGGSNNNSSNAAGRRENIHATLTWQEITQAVPPVGIPLIPETPQEECPPVPVPPDTEFTNPGAFPVEGRFISQDDNLQEQNTQAPIIDALVTHTIRDENDEGSNLFHQNTETTFPNERPQHDWGQKLLRLLSLEVNVALFTVIVVLLIFLAVSDDGHSRNNNKHSKSINQQNGAIHIPALAATGPTSAPTRLLDSLNLPNFTIMAIKDPRSPQRKAYQWLTQNINNTSSALKNLPKWRLIQRFALATFYYSTSGDYWVKHNGWLDWETNECSWEQLLLSRDSSPELNCNKKGEIKALAFWNANNMEGTIPPEISLLGQSLESFELNRQLSIRGTIPTEFGLLIKLTKLVLSSTNVVGTLPTELGLLQRLERLQITNCHLSGQIPSEVGNLDNLSAVLLVMADLTGSVPSEVLQLPGLVALSIDQCPGLNTESILHDAIANLQRLEWLVLSNRTLGIGVPIPSEIGMLTELKLLGLVNWNIHGTIPSQLGKLGDVLTSLDLRGNSISGSLPHALWELTNLVGLHLGSNMLDGTLPHDLFSKLTKLTRLCIKNNNFSGLIPPEVGLLSSLKQLELQNTNLAGTLPAELLVLENLTSVVLQNTSLWGSIPGEMCDKLHQLEMKCIVGGPTCQVLQVKTNTTVCHGTSLCGCDCAPCPGN</sequence>
<evidence type="ECO:0000313" key="5">
    <source>
        <dbReference type="Proteomes" id="UP001153069"/>
    </source>
</evidence>
<proteinExistence type="predicted"/>
<dbReference type="EMBL" id="CAICTM010000585">
    <property type="protein sequence ID" value="CAB9513348.1"/>
    <property type="molecule type" value="Genomic_DNA"/>
</dbReference>
<dbReference type="SUPFAM" id="SSF52058">
    <property type="entry name" value="L domain-like"/>
    <property type="match status" value="1"/>
</dbReference>
<reference evidence="4" key="1">
    <citation type="submission" date="2020-06" db="EMBL/GenBank/DDBJ databases">
        <authorList>
            <consortium name="Plant Systems Biology data submission"/>
        </authorList>
    </citation>
    <scope>NUCLEOTIDE SEQUENCE</scope>
    <source>
        <strain evidence="4">D6</strain>
    </source>
</reference>
<keyword evidence="3" id="KW-0812">Transmembrane</keyword>
<keyword evidence="5" id="KW-1185">Reference proteome</keyword>
<keyword evidence="1" id="KW-0433">Leucine-rich repeat</keyword>
<dbReference type="InterPro" id="IPR032675">
    <property type="entry name" value="LRR_dom_sf"/>
</dbReference>
<accession>A0A9N8E2L2</accession>
<dbReference type="PANTHER" id="PTHR48054:SF47">
    <property type="entry name" value="OS06G0179800 PROTEIN"/>
    <property type="match status" value="1"/>
</dbReference>
<dbReference type="FunFam" id="3.80.10.10:FF:000041">
    <property type="entry name" value="LRR receptor-like serine/threonine-protein kinase ERECTA"/>
    <property type="match status" value="2"/>
</dbReference>
<dbReference type="Proteomes" id="UP001153069">
    <property type="component" value="Unassembled WGS sequence"/>
</dbReference>
<evidence type="ECO:0000256" key="1">
    <source>
        <dbReference type="ARBA" id="ARBA00022614"/>
    </source>
</evidence>
<keyword evidence="3" id="KW-1133">Transmembrane helix</keyword>